<dbReference type="AlphaFoldDB" id="A0A0S3PVC4"/>
<name>A0A0S3PVC4_9BRAD</name>
<dbReference type="PANTHER" id="PTHR30055">
    <property type="entry name" value="HTH-TYPE TRANSCRIPTIONAL REGULATOR RUTR"/>
    <property type="match status" value="1"/>
</dbReference>
<dbReference type="InterPro" id="IPR050109">
    <property type="entry name" value="HTH-type_TetR-like_transc_reg"/>
</dbReference>
<feature type="domain" description="HTH tetR-type" evidence="5">
    <location>
        <begin position="15"/>
        <end position="75"/>
    </location>
</feature>
<keyword evidence="7" id="KW-1185">Reference proteome</keyword>
<evidence type="ECO:0000256" key="4">
    <source>
        <dbReference type="PROSITE-ProRule" id="PRU00335"/>
    </source>
</evidence>
<keyword evidence="2 4" id="KW-0238">DNA-binding</keyword>
<proteinExistence type="predicted"/>
<dbReference type="Proteomes" id="UP000236884">
    <property type="component" value="Chromosome"/>
</dbReference>
<dbReference type="InterPro" id="IPR036271">
    <property type="entry name" value="Tet_transcr_reg_TetR-rel_C_sf"/>
</dbReference>
<dbReference type="InterPro" id="IPR025996">
    <property type="entry name" value="MT1864/Rv1816-like_C"/>
</dbReference>
<dbReference type="PROSITE" id="PS50977">
    <property type="entry name" value="HTH_TETR_2"/>
    <property type="match status" value="1"/>
</dbReference>
<evidence type="ECO:0000256" key="1">
    <source>
        <dbReference type="ARBA" id="ARBA00023015"/>
    </source>
</evidence>
<dbReference type="SUPFAM" id="SSF48498">
    <property type="entry name" value="Tetracyclin repressor-like, C-terminal domain"/>
    <property type="match status" value="1"/>
</dbReference>
<dbReference type="PANTHER" id="PTHR30055:SF220">
    <property type="entry name" value="TETR-FAMILY REGULATORY PROTEIN"/>
    <property type="match status" value="1"/>
</dbReference>
<dbReference type="InterPro" id="IPR001647">
    <property type="entry name" value="HTH_TetR"/>
</dbReference>
<evidence type="ECO:0000256" key="3">
    <source>
        <dbReference type="ARBA" id="ARBA00023163"/>
    </source>
</evidence>
<keyword evidence="1" id="KW-0805">Transcription regulation</keyword>
<sequence length="209" mass="22313">MTKKDPLARQGYHHGNLKEALVIAARKLIAERGPAGFTLVEAARLAGVSPAAPYRHFKDRAALVAEVAQQGFQEFGKRMGAAAKAAATDKEGFMRMGDTYLAFAREEPGYYAAMFSGGYPLDTAEKVGQATFDGLANAIRGVAHHMRAEGKGEIVNIDGLAYYVWAMSHGIATLSAAGFLPDREPRPSPDVLLQDGVEALVRGSLAPPK</sequence>
<dbReference type="Gene3D" id="1.10.357.10">
    <property type="entry name" value="Tetracycline Repressor, domain 2"/>
    <property type="match status" value="1"/>
</dbReference>
<dbReference type="KEGG" id="vgo:GJW-30_1_02445"/>
<dbReference type="PRINTS" id="PR00455">
    <property type="entry name" value="HTHTETR"/>
</dbReference>
<evidence type="ECO:0000256" key="2">
    <source>
        <dbReference type="ARBA" id="ARBA00023125"/>
    </source>
</evidence>
<dbReference type="GO" id="GO:0003700">
    <property type="term" value="F:DNA-binding transcription factor activity"/>
    <property type="evidence" value="ECO:0007669"/>
    <property type="project" value="TreeGrafter"/>
</dbReference>
<dbReference type="EMBL" id="AP014946">
    <property type="protein sequence ID" value="BAT59910.1"/>
    <property type="molecule type" value="Genomic_DNA"/>
</dbReference>
<accession>A0A0S3PVC4</accession>
<reference evidence="6 7" key="1">
    <citation type="submission" date="2015-08" db="EMBL/GenBank/DDBJ databases">
        <title>Investigation of the bacterial diversity of lava forest soil.</title>
        <authorList>
            <person name="Lee J.S."/>
        </authorList>
    </citation>
    <scope>NUCLEOTIDE SEQUENCE [LARGE SCALE GENOMIC DNA]</scope>
    <source>
        <strain evidence="6 7">GJW-30</strain>
    </source>
</reference>
<dbReference type="RefSeq" id="WP_096355683.1">
    <property type="nucleotide sequence ID" value="NZ_AP014946.1"/>
</dbReference>
<evidence type="ECO:0000259" key="5">
    <source>
        <dbReference type="PROSITE" id="PS50977"/>
    </source>
</evidence>
<organism evidence="6 7">
    <name type="scientific">Variibacter gotjawalensis</name>
    <dbReference type="NCBI Taxonomy" id="1333996"/>
    <lineage>
        <taxon>Bacteria</taxon>
        <taxon>Pseudomonadati</taxon>
        <taxon>Pseudomonadota</taxon>
        <taxon>Alphaproteobacteria</taxon>
        <taxon>Hyphomicrobiales</taxon>
        <taxon>Nitrobacteraceae</taxon>
        <taxon>Variibacter</taxon>
    </lineage>
</organism>
<keyword evidence="3" id="KW-0804">Transcription</keyword>
<protein>
    <submittedName>
        <fullName evidence="6">Bacterial regulatory proteins, tetR family</fullName>
    </submittedName>
</protein>
<dbReference type="InterPro" id="IPR009057">
    <property type="entry name" value="Homeodomain-like_sf"/>
</dbReference>
<feature type="DNA-binding region" description="H-T-H motif" evidence="4">
    <location>
        <begin position="38"/>
        <end position="57"/>
    </location>
</feature>
<evidence type="ECO:0000313" key="6">
    <source>
        <dbReference type="EMBL" id="BAT59910.1"/>
    </source>
</evidence>
<evidence type="ECO:0000313" key="7">
    <source>
        <dbReference type="Proteomes" id="UP000236884"/>
    </source>
</evidence>
<dbReference type="SUPFAM" id="SSF46689">
    <property type="entry name" value="Homeodomain-like"/>
    <property type="match status" value="1"/>
</dbReference>
<dbReference type="OrthoDB" id="7056813at2"/>
<dbReference type="Pfam" id="PF00440">
    <property type="entry name" value="TetR_N"/>
    <property type="match status" value="1"/>
</dbReference>
<dbReference type="Pfam" id="PF13305">
    <property type="entry name" value="TetR_C_33"/>
    <property type="match status" value="1"/>
</dbReference>
<dbReference type="GO" id="GO:0000976">
    <property type="term" value="F:transcription cis-regulatory region binding"/>
    <property type="evidence" value="ECO:0007669"/>
    <property type="project" value="TreeGrafter"/>
</dbReference>
<gene>
    <name evidence="6" type="ORF">GJW-30_1_02445</name>
</gene>